<reference evidence="3" key="1">
    <citation type="submission" date="2020-05" db="EMBL/GenBank/DDBJ databases">
        <title>Mycena genomes resolve the evolution of fungal bioluminescence.</title>
        <authorList>
            <person name="Tsai I.J."/>
        </authorList>
    </citation>
    <scope>NUCLEOTIDE SEQUENCE</scope>
    <source>
        <strain evidence="3">171206Taipei</strain>
    </source>
</reference>
<dbReference type="EMBL" id="JACAZF010000009">
    <property type="protein sequence ID" value="KAF7295394.1"/>
    <property type="molecule type" value="Genomic_DNA"/>
</dbReference>
<dbReference type="Proteomes" id="UP000636479">
    <property type="component" value="Unassembled WGS sequence"/>
</dbReference>
<gene>
    <name evidence="3" type="ORF">MIND_01079000</name>
</gene>
<dbReference type="InterPro" id="IPR024325">
    <property type="entry name" value="DUF3835"/>
</dbReference>
<evidence type="ECO:0000313" key="4">
    <source>
        <dbReference type="Proteomes" id="UP000636479"/>
    </source>
</evidence>
<evidence type="ECO:0000256" key="1">
    <source>
        <dbReference type="SAM" id="MobiDB-lite"/>
    </source>
</evidence>
<proteinExistence type="predicted"/>
<name>A0A8H6VVE8_9AGAR</name>
<feature type="compositionally biased region" description="Polar residues" evidence="1">
    <location>
        <begin position="513"/>
        <end position="529"/>
    </location>
</feature>
<evidence type="ECO:0000313" key="3">
    <source>
        <dbReference type="EMBL" id="KAF7295394.1"/>
    </source>
</evidence>
<dbReference type="Pfam" id="PF12927">
    <property type="entry name" value="DUF3835"/>
    <property type="match status" value="1"/>
</dbReference>
<protein>
    <recommendedName>
        <fullName evidence="2">DUF3835 domain-containing protein</fullName>
    </recommendedName>
</protein>
<dbReference type="RefSeq" id="XP_037216757.1">
    <property type="nucleotide sequence ID" value="XM_037367363.1"/>
</dbReference>
<evidence type="ECO:0000259" key="2">
    <source>
        <dbReference type="Pfam" id="PF12927"/>
    </source>
</evidence>
<feature type="region of interest" description="Disordered" evidence="1">
    <location>
        <begin position="404"/>
        <end position="558"/>
    </location>
</feature>
<feature type="domain" description="DUF3835" evidence="2">
    <location>
        <begin position="267"/>
        <end position="335"/>
    </location>
</feature>
<feature type="region of interest" description="Disordered" evidence="1">
    <location>
        <begin position="114"/>
        <end position="275"/>
    </location>
</feature>
<comment type="caution">
    <text evidence="3">The sequence shown here is derived from an EMBL/GenBank/DDBJ whole genome shotgun (WGS) entry which is preliminary data.</text>
</comment>
<dbReference type="GeneID" id="59349879"/>
<sequence>MTSKAQNLNDGGAEALQALLRSLDPTTAGESLENVAKLSKRLAELIGDDGGQRNEDGQLLNDEGLPIIEITEQVDSVGLTTALPEPAPLSLQPWEAERRRRERDRILDLLEEEERAELAREEQLELDQEREEREQRRKKHEAELAGFKAMKEMHKRMGKALVGKAKEDKPAPSTSKPQVETKPTSQKSVKWANAEVAPPVQKNGGVVLGRSRPNTQDSTLPMQVNVVERFPSQPSQQPPDSDEASDPPDSDDESNEEGSLASDDELADEVDLEFANHQREVALEYHAKRAKMTEAAAQAMKKTSAETMDPYITAEDSSTQPARKSALSHFQANRLATAYHAATPATADVLPEVKARTLQHAIRLGKLDDNDRLVGGEAGESGSEDDEAVAQEIIELLQKGEVFNAGPDGIHAPIAQSASGPPAGPPPSARKPPASKFKLSRGGHAPSPAPTPTPPSEMTRSSPKLANTPPPIPSSSGVMSSVIERPTTGFSSMIVESPSFPSGPQQQSGPTPVMSSTVPEKTPVQSRRPQQPPAIVRASDKPAKVSRFLAGRNNSEST</sequence>
<keyword evidence="4" id="KW-1185">Reference proteome</keyword>
<feature type="compositionally biased region" description="Low complexity" evidence="1">
    <location>
        <begin position="497"/>
        <end position="510"/>
    </location>
</feature>
<feature type="region of interest" description="Disordered" evidence="1">
    <location>
        <begin position="370"/>
        <end position="389"/>
    </location>
</feature>
<dbReference type="AlphaFoldDB" id="A0A8H6VVE8"/>
<feature type="compositionally biased region" description="Polar residues" evidence="1">
    <location>
        <begin position="212"/>
        <end position="222"/>
    </location>
</feature>
<feature type="compositionally biased region" description="Low complexity" evidence="1">
    <location>
        <begin position="412"/>
        <end position="421"/>
    </location>
</feature>
<feature type="compositionally biased region" description="Polar residues" evidence="1">
    <location>
        <begin position="172"/>
        <end position="188"/>
    </location>
</feature>
<dbReference type="OrthoDB" id="21413at2759"/>
<feature type="compositionally biased region" description="Acidic residues" evidence="1">
    <location>
        <begin position="240"/>
        <end position="272"/>
    </location>
</feature>
<feature type="compositionally biased region" description="Basic and acidic residues" evidence="1">
    <location>
        <begin position="130"/>
        <end position="143"/>
    </location>
</feature>
<organism evidence="3 4">
    <name type="scientific">Mycena indigotica</name>
    <dbReference type="NCBI Taxonomy" id="2126181"/>
    <lineage>
        <taxon>Eukaryota</taxon>
        <taxon>Fungi</taxon>
        <taxon>Dikarya</taxon>
        <taxon>Basidiomycota</taxon>
        <taxon>Agaricomycotina</taxon>
        <taxon>Agaricomycetes</taxon>
        <taxon>Agaricomycetidae</taxon>
        <taxon>Agaricales</taxon>
        <taxon>Marasmiineae</taxon>
        <taxon>Mycenaceae</taxon>
        <taxon>Mycena</taxon>
    </lineage>
</organism>
<accession>A0A8H6VVE8</accession>